<evidence type="ECO:0000313" key="2">
    <source>
        <dbReference type="EMBL" id="KGF50441.1"/>
    </source>
</evidence>
<evidence type="ECO:0000313" key="3">
    <source>
        <dbReference type="Proteomes" id="UP000029538"/>
    </source>
</evidence>
<dbReference type="AlphaFoldDB" id="A0A096AUM3"/>
<dbReference type="RefSeq" id="WP_156097380.1">
    <property type="nucleotide sequence ID" value="NZ_JRNR01000003.1"/>
</dbReference>
<evidence type="ECO:0000256" key="1">
    <source>
        <dbReference type="SAM" id="MobiDB-lite"/>
    </source>
</evidence>
<feature type="region of interest" description="Disordered" evidence="1">
    <location>
        <begin position="174"/>
        <end position="193"/>
    </location>
</feature>
<dbReference type="Proteomes" id="UP000029538">
    <property type="component" value="Unassembled WGS sequence"/>
</dbReference>
<gene>
    <name evidence="2" type="ORF">HMPREF0654_01020</name>
</gene>
<name>A0A096AUM3_9BACT</name>
<proteinExistence type="predicted"/>
<sequence length="193" mass="22249">MDSNKEPIVEQPSIEMQRDYKSLTENTPTEVTIPNTNKKYLIKWLKYGQLNKLSKLLIRINNIDNKNASENVLDKANMIIGDSKLACKASAIYILNGFWTLHLKYWFLWRWFYYIKQYDYAQLLPILTEGKKKVPAMQFFGTTTLLIGAKDTLLQMTTMEAERILQGLNMGQLSQEQSTESSSSEQDTSSSDL</sequence>
<dbReference type="EMBL" id="JRNR01000003">
    <property type="protein sequence ID" value="KGF50441.1"/>
    <property type="molecule type" value="Genomic_DNA"/>
</dbReference>
<reference evidence="2 3" key="1">
    <citation type="submission" date="2014-07" db="EMBL/GenBank/DDBJ databases">
        <authorList>
            <person name="McCorrison J."/>
            <person name="Sanka R."/>
            <person name="Torralba M."/>
            <person name="Gillis M."/>
            <person name="Haft D.H."/>
            <person name="Methe B."/>
            <person name="Sutton G."/>
            <person name="Nelson K.E."/>
        </authorList>
    </citation>
    <scope>NUCLEOTIDE SEQUENCE [LARGE SCALE GENOMIC DNA]</scope>
    <source>
        <strain evidence="2 3">DNF00882</strain>
    </source>
</reference>
<comment type="caution">
    <text evidence="2">The sequence shown here is derived from an EMBL/GenBank/DDBJ whole genome shotgun (WGS) entry which is preliminary data.</text>
</comment>
<organism evidence="2 3">
    <name type="scientific">Prevotella disiens DNF00882</name>
    <dbReference type="NCBI Taxonomy" id="1401075"/>
    <lineage>
        <taxon>Bacteria</taxon>
        <taxon>Pseudomonadati</taxon>
        <taxon>Bacteroidota</taxon>
        <taxon>Bacteroidia</taxon>
        <taxon>Bacteroidales</taxon>
        <taxon>Prevotellaceae</taxon>
        <taxon>Prevotella</taxon>
    </lineage>
</organism>
<protein>
    <submittedName>
        <fullName evidence="2">Uncharacterized protein</fullName>
    </submittedName>
</protein>
<accession>A0A096AUM3</accession>